<dbReference type="GO" id="GO:0030976">
    <property type="term" value="F:thiamine pyrophosphate binding"/>
    <property type="evidence" value="ECO:0007669"/>
    <property type="project" value="InterPro"/>
</dbReference>
<keyword evidence="4" id="KW-0786">Thiamine pyrophosphate</keyword>
<dbReference type="InterPro" id="IPR004433">
    <property type="entry name" value="MenaQ_synth_MenD"/>
</dbReference>
<evidence type="ECO:0000256" key="1">
    <source>
        <dbReference type="ARBA" id="ARBA00022679"/>
    </source>
</evidence>
<dbReference type="GO" id="GO:0009234">
    <property type="term" value="P:menaquinone biosynthetic process"/>
    <property type="evidence" value="ECO:0007669"/>
    <property type="project" value="InterPro"/>
</dbReference>
<dbReference type="NCBIfam" id="TIGR00173">
    <property type="entry name" value="menD"/>
    <property type="match status" value="1"/>
</dbReference>
<dbReference type="PANTHER" id="PTHR42916:SF1">
    <property type="entry name" value="PROTEIN PHYLLO, CHLOROPLASTIC"/>
    <property type="match status" value="1"/>
</dbReference>
<keyword evidence="5" id="KW-0464">Manganese</keyword>
<feature type="domain" description="Thiamine pyrophosphate enzyme TPP-binding" evidence="6">
    <location>
        <begin position="436"/>
        <end position="560"/>
    </location>
</feature>
<dbReference type="PIRSF" id="PIRSF004983">
    <property type="entry name" value="MenD"/>
    <property type="match status" value="1"/>
</dbReference>
<dbReference type="Gene3D" id="3.40.50.970">
    <property type="match status" value="2"/>
</dbReference>
<sequence>MLWAIWWHDDMRERVGSMNESTSTARAVVDELIRGGMTDVVLAPGSRSAALALALASAERAGHVTLHVRLDERSAGYLALGIAKVQRRPVAVVTTSGTAAVNLHPAIVEASYSAVPLVAVTADRPPTLRAVGANQTIDQQHLFGGSVRWYVQVDVSDALHVRSIVARALAVARDEQHPGPVHLNVPFADPLVPSADDAGDIPSGRAGRLPWVRDRRGRVAPDGVLQDHVGDVSVTRGVIVVGDHDDSSVPHLVRNLAGAMGWPVISEPSGNCTHLTQSLRHGPLILDDEEFLAAHSPDIVLTIGSVGLHRSVARLIAQSRTHVAVDPRPLSALSDPSRSAVVVLSEVPLASGANRDPAWLEEWVTADNSVAVIVDSALDDSPIFTGPTAIRAVTQALESNDLLVCGPSWPVRHLSTFAGAIRGRVIGNRGTSGIDGIVSMAWGAARAHGQQLNDALTICVLGDLTALYDRNGLLAGAGERHPNLVYVVIDNDGGGIFSALEQSVPQFAIDFERVFGTPHGTNLAASLVAPGVTVVEVDSATSLTAALTASRAAGGVHVVVARVESRSVEAAQISQIAETLKARSSGE</sequence>
<evidence type="ECO:0000256" key="4">
    <source>
        <dbReference type="ARBA" id="ARBA00023052"/>
    </source>
</evidence>
<dbReference type="PANTHER" id="PTHR42916">
    <property type="entry name" value="2-SUCCINYL-5-ENOLPYRUVYL-6-HYDROXY-3-CYCLOHEXENE-1-CARBOXYLATE SYNTHASE"/>
    <property type="match status" value="1"/>
</dbReference>
<dbReference type="Gene3D" id="3.40.50.1220">
    <property type="entry name" value="TPP-binding domain"/>
    <property type="match status" value="1"/>
</dbReference>
<dbReference type="GO" id="GO:0046872">
    <property type="term" value="F:metal ion binding"/>
    <property type="evidence" value="ECO:0007669"/>
    <property type="project" value="UniProtKB-KW"/>
</dbReference>
<keyword evidence="3" id="KW-0460">Magnesium</keyword>
<evidence type="ECO:0000259" key="6">
    <source>
        <dbReference type="Pfam" id="PF02775"/>
    </source>
</evidence>
<keyword evidence="2" id="KW-0479">Metal-binding</keyword>
<name>A0A6J7H036_9ZZZZ</name>
<evidence type="ECO:0000313" key="8">
    <source>
        <dbReference type="EMBL" id="CAB4909800.1"/>
    </source>
</evidence>
<dbReference type="HAMAP" id="MF_01659">
    <property type="entry name" value="MenD"/>
    <property type="match status" value="1"/>
</dbReference>
<evidence type="ECO:0000256" key="3">
    <source>
        <dbReference type="ARBA" id="ARBA00022842"/>
    </source>
</evidence>
<evidence type="ECO:0000256" key="5">
    <source>
        <dbReference type="ARBA" id="ARBA00023211"/>
    </source>
</evidence>
<accession>A0A6J7H036</accession>
<dbReference type="Pfam" id="PF02775">
    <property type="entry name" value="TPP_enzyme_C"/>
    <property type="match status" value="1"/>
</dbReference>
<dbReference type="InterPro" id="IPR011766">
    <property type="entry name" value="TPP_enzyme_TPP-bd"/>
</dbReference>
<evidence type="ECO:0000259" key="7">
    <source>
        <dbReference type="Pfam" id="PF02776"/>
    </source>
</evidence>
<protein>
    <submittedName>
        <fullName evidence="8">Unannotated protein</fullName>
    </submittedName>
</protein>
<evidence type="ECO:0000256" key="2">
    <source>
        <dbReference type="ARBA" id="ARBA00022723"/>
    </source>
</evidence>
<dbReference type="EMBL" id="CAFBMR010000019">
    <property type="protein sequence ID" value="CAB4909800.1"/>
    <property type="molecule type" value="Genomic_DNA"/>
</dbReference>
<dbReference type="AlphaFoldDB" id="A0A6J7H036"/>
<dbReference type="InterPro" id="IPR012001">
    <property type="entry name" value="Thiamin_PyroP_enz_TPP-bd_dom"/>
</dbReference>
<dbReference type="InterPro" id="IPR029061">
    <property type="entry name" value="THDP-binding"/>
</dbReference>
<organism evidence="8">
    <name type="scientific">freshwater metagenome</name>
    <dbReference type="NCBI Taxonomy" id="449393"/>
    <lineage>
        <taxon>unclassified sequences</taxon>
        <taxon>metagenomes</taxon>
        <taxon>ecological metagenomes</taxon>
    </lineage>
</organism>
<dbReference type="CDD" id="cd07037">
    <property type="entry name" value="TPP_PYR_MenD"/>
    <property type="match status" value="1"/>
</dbReference>
<dbReference type="SUPFAM" id="SSF52518">
    <property type="entry name" value="Thiamin diphosphate-binding fold (THDP-binding)"/>
    <property type="match status" value="2"/>
</dbReference>
<reference evidence="8" key="1">
    <citation type="submission" date="2020-05" db="EMBL/GenBank/DDBJ databases">
        <authorList>
            <person name="Chiriac C."/>
            <person name="Salcher M."/>
            <person name="Ghai R."/>
            <person name="Kavagutti S V."/>
        </authorList>
    </citation>
    <scope>NUCLEOTIDE SEQUENCE</scope>
</reference>
<keyword evidence="1" id="KW-0808">Transferase</keyword>
<proteinExistence type="inferred from homology"/>
<dbReference type="Pfam" id="PF02776">
    <property type="entry name" value="TPP_enzyme_N"/>
    <property type="match status" value="1"/>
</dbReference>
<dbReference type="GO" id="GO:0070204">
    <property type="term" value="F:2-succinyl-5-enolpyruvyl-6-hydroxy-3-cyclohexene-1-carboxylic-acid synthase activity"/>
    <property type="evidence" value="ECO:0007669"/>
    <property type="project" value="InterPro"/>
</dbReference>
<gene>
    <name evidence="8" type="ORF">UFOPK3610_00707</name>
</gene>
<feature type="domain" description="Thiamine pyrophosphate enzyme N-terminal TPP-binding" evidence="7">
    <location>
        <begin position="24"/>
        <end position="141"/>
    </location>
</feature>